<dbReference type="InterPro" id="IPR022346">
    <property type="entry name" value="T2SS_GspH"/>
</dbReference>
<evidence type="ECO:0000256" key="7">
    <source>
        <dbReference type="ARBA" id="ARBA00022989"/>
    </source>
</evidence>
<evidence type="ECO:0000256" key="5">
    <source>
        <dbReference type="ARBA" id="ARBA00022519"/>
    </source>
</evidence>
<evidence type="ECO:0000313" key="14">
    <source>
        <dbReference type="Proteomes" id="UP000286934"/>
    </source>
</evidence>
<evidence type="ECO:0000256" key="1">
    <source>
        <dbReference type="ARBA" id="ARBA00004377"/>
    </source>
</evidence>
<dbReference type="Proteomes" id="UP000286934">
    <property type="component" value="Unassembled WGS sequence"/>
</dbReference>
<dbReference type="SUPFAM" id="SSF54523">
    <property type="entry name" value="Pili subunits"/>
    <property type="match status" value="1"/>
</dbReference>
<gene>
    <name evidence="13" type="primary">gspH</name>
    <name evidence="13" type="ORF">CWE13_05555</name>
</gene>
<dbReference type="PROSITE" id="PS00409">
    <property type="entry name" value="PROKAR_NTER_METHYL"/>
    <property type="match status" value="1"/>
</dbReference>
<dbReference type="PRINTS" id="PR00885">
    <property type="entry name" value="BCTERIALGSPH"/>
</dbReference>
<evidence type="ECO:0000256" key="10">
    <source>
        <dbReference type="ARBA" id="ARBA00030775"/>
    </source>
</evidence>
<keyword evidence="8 11" id="KW-0472">Membrane</keyword>
<feature type="domain" description="General secretion pathway GspH" evidence="12">
    <location>
        <begin position="44"/>
        <end position="158"/>
    </location>
</feature>
<evidence type="ECO:0000256" key="4">
    <source>
        <dbReference type="ARBA" id="ARBA00022481"/>
    </source>
</evidence>
<organism evidence="13 14">
    <name type="scientific">Aliidiomarina shirensis</name>
    <dbReference type="NCBI Taxonomy" id="1048642"/>
    <lineage>
        <taxon>Bacteria</taxon>
        <taxon>Pseudomonadati</taxon>
        <taxon>Pseudomonadota</taxon>
        <taxon>Gammaproteobacteria</taxon>
        <taxon>Alteromonadales</taxon>
        <taxon>Idiomarinaceae</taxon>
        <taxon>Aliidiomarina</taxon>
    </lineage>
</organism>
<dbReference type="NCBIfam" id="TIGR02532">
    <property type="entry name" value="IV_pilin_GFxxxE"/>
    <property type="match status" value="1"/>
</dbReference>
<evidence type="ECO:0000256" key="6">
    <source>
        <dbReference type="ARBA" id="ARBA00022692"/>
    </source>
</evidence>
<dbReference type="Pfam" id="PF07963">
    <property type="entry name" value="N_methyl"/>
    <property type="match status" value="1"/>
</dbReference>
<feature type="transmembrane region" description="Helical" evidence="11">
    <location>
        <begin position="7"/>
        <end position="29"/>
    </location>
</feature>
<evidence type="ECO:0000256" key="9">
    <source>
        <dbReference type="ARBA" id="ARBA00025772"/>
    </source>
</evidence>
<accession>A0A432WUI1</accession>
<evidence type="ECO:0000256" key="2">
    <source>
        <dbReference type="ARBA" id="ARBA00021549"/>
    </source>
</evidence>
<comment type="caution">
    <text evidence="13">The sequence shown here is derived from an EMBL/GenBank/DDBJ whole genome shotgun (WGS) entry which is preliminary data.</text>
</comment>
<sequence>MAKTDRGFTLIEVMMTILIIGVAAMVVVLNLPSQRFGNTAEDSAQQFLQQIHHAREQALLRNYVYGIEVTGNSYKFYRWHEQKWQLQTEAPLAPVTAPELVALELEMGDFRLLDNMEDDRDSIFGRDVRRENPDEEVPRPTILIFESTEFVPFTLVFSGTDMNASVFAVDGRSGIQLKLEERGRW</sequence>
<dbReference type="InterPro" id="IPR002416">
    <property type="entry name" value="T2SS_protein-GspH"/>
</dbReference>
<evidence type="ECO:0000256" key="11">
    <source>
        <dbReference type="SAM" id="Phobius"/>
    </source>
</evidence>
<dbReference type="NCBIfam" id="TIGR01708">
    <property type="entry name" value="typeII_sec_gspH"/>
    <property type="match status" value="1"/>
</dbReference>
<keyword evidence="5" id="KW-0997">Cell inner membrane</keyword>
<protein>
    <recommendedName>
        <fullName evidence="2">Type II secretion system protein H</fullName>
    </recommendedName>
    <alternativeName>
        <fullName evidence="10">General secretion pathway protein H</fullName>
    </alternativeName>
</protein>
<dbReference type="Gene3D" id="3.55.40.10">
    <property type="entry name" value="minor pseudopilin epsh domain"/>
    <property type="match status" value="1"/>
</dbReference>
<evidence type="ECO:0000256" key="8">
    <source>
        <dbReference type="ARBA" id="ARBA00023136"/>
    </source>
</evidence>
<name>A0A432WUI1_9GAMM</name>
<dbReference type="RefSeq" id="WP_126806649.1">
    <property type="nucleotide sequence ID" value="NZ_PIPP01000002.1"/>
</dbReference>
<comment type="similarity">
    <text evidence="9">Belongs to the GSP H family.</text>
</comment>
<dbReference type="OrthoDB" id="6237341at2"/>
<dbReference type="AlphaFoldDB" id="A0A432WUI1"/>
<dbReference type="EMBL" id="PIPP01000002">
    <property type="protein sequence ID" value="RUO37425.1"/>
    <property type="molecule type" value="Genomic_DNA"/>
</dbReference>
<reference evidence="14" key="1">
    <citation type="journal article" date="2018" name="Front. Microbiol.">
        <title>Genome-Based Analysis Reveals the Taxonomy and Diversity of the Family Idiomarinaceae.</title>
        <authorList>
            <person name="Liu Y."/>
            <person name="Lai Q."/>
            <person name="Shao Z."/>
        </authorList>
    </citation>
    <scope>NUCLEOTIDE SEQUENCE [LARGE SCALE GENOMIC DNA]</scope>
    <source>
        <strain evidence="14">AIS</strain>
    </source>
</reference>
<proteinExistence type="inferred from homology"/>
<dbReference type="InterPro" id="IPR012902">
    <property type="entry name" value="N_methyl_site"/>
</dbReference>
<dbReference type="InterPro" id="IPR049875">
    <property type="entry name" value="TypeII_GspH"/>
</dbReference>
<keyword evidence="4" id="KW-0488">Methylation</keyword>
<keyword evidence="14" id="KW-1185">Reference proteome</keyword>
<dbReference type="InterPro" id="IPR045584">
    <property type="entry name" value="Pilin-like"/>
</dbReference>
<evidence type="ECO:0000313" key="13">
    <source>
        <dbReference type="EMBL" id="RUO37425.1"/>
    </source>
</evidence>
<dbReference type="Pfam" id="PF12019">
    <property type="entry name" value="GspH"/>
    <property type="match status" value="1"/>
</dbReference>
<evidence type="ECO:0000259" key="12">
    <source>
        <dbReference type="Pfam" id="PF12019"/>
    </source>
</evidence>
<keyword evidence="6 11" id="KW-0812">Transmembrane</keyword>
<dbReference type="GO" id="GO:0005886">
    <property type="term" value="C:plasma membrane"/>
    <property type="evidence" value="ECO:0007669"/>
    <property type="project" value="UniProtKB-SubCell"/>
</dbReference>
<keyword evidence="7 11" id="KW-1133">Transmembrane helix</keyword>
<keyword evidence="3" id="KW-1003">Cell membrane</keyword>
<dbReference type="GO" id="GO:0015628">
    <property type="term" value="P:protein secretion by the type II secretion system"/>
    <property type="evidence" value="ECO:0007669"/>
    <property type="project" value="InterPro"/>
</dbReference>
<evidence type="ECO:0000256" key="3">
    <source>
        <dbReference type="ARBA" id="ARBA00022475"/>
    </source>
</evidence>
<dbReference type="GO" id="GO:0015627">
    <property type="term" value="C:type II protein secretion system complex"/>
    <property type="evidence" value="ECO:0007669"/>
    <property type="project" value="InterPro"/>
</dbReference>
<comment type="subcellular location">
    <subcellularLocation>
        <location evidence="1">Cell inner membrane</location>
        <topology evidence="1">Single-pass membrane protein</topology>
    </subcellularLocation>
</comment>